<comment type="similarity">
    <text evidence="2">In the central section; belongs to the 3-hydroxyacyl-CoA dehydrogenase family.</text>
</comment>
<evidence type="ECO:0000256" key="8">
    <source>
        <dbReference type="ARBA" id="ARBA00023239"/>
    </source>
</evidence>
<dbReference type="Gene3D" id="3.90.226.10">
    <property type="entry name" value="2-enoyl-CoA Hydratase, Chain A, domain 1"/>
    <property type="match status" value="1"/>
</dbReference>
<dbReference type="EMBL" id="BAAAMU010000002">
    <property type="protein sequence ID" value="GAA1611556.1"/>
    <property type="molecule type" value="Genomic_DNA"/>
</dbReference>
<dbReference type="SUPFAM" id="SSF51735">
    <property type="entry name" value="NAD(P)-binding Rossmann-fold domains"/>
    <property type="match status" value="1"/>
</dbReference>
<accession>A0ABN2EML6</accession>
<evidence type="ECO:0000256" key="7">
    <source>
        <dbReference type="ARBA" id="ARBA00023098"/>
    </source>
</evidence>
<dbReference type="InterPro" id="IPR001753">
    <property type="entry name" value="Enoyl-CoA_hydra/iso"/>
</dbReference>
<evidence type="ECO:0000256" key="9">
    <source>
        <dbReference type="ARBA" id="ARBA00023268"/>
    </source>
</evidence>
<organism evidence="13 14">
    <name type="scientific">Nonomuraea maheshkhaliensis</name>
    <dbReference type="NCBI Taxonomy" id="419590"/>
    <lineage>
        <taxon>Bacteria</taxon>
        <taxon>Bacillati</taxon>
        <taxon>Actinomycetota</taxon>
        <taxon>Actinomycetes</taxon>
        <taxon>Streptosporangiales</taxon>
        <taxon>Streptosporangiaceae</taxon>
        <taxon>Nonomuraea</taxon>
    </lineage>
</organism>
<evidence type="ECO:0000256" key="2">
    <source>
        <dbReference type="ARBA" id="ARBA00007005"/>
    </source>
</evidence>
<dbReference type="InterPro" id="IPR008927">
    <property type="entry name" value="6-PGluconate_DH-like_C_sf"/>
</dbReference>
<comment type="catalytic activity">
    <reaction evidence="10">
        <text>a (3S)-3-hydroxyacyl-CoA + NAD(+) = a 3-oxoacyl-CoA + NADH + H(+)</text>
        <dbReference type="Rhea" id="RHEA:22432"/>
        <dbReference type="ChEBI" id="CHEBI:15378"/>
        <dbReference type="ChEBI" id="CHEBI:57318"/>
        <dbReference type="ChEBI" id="CHEBI:57540"/>
        <dbReference type="ChEBI" id="CHEBI:57945"/>
        <dbReference type="ChEBI" id="CHEBI:90726"/>
        <dbReference type="EC" id="1.1.1.35"/>
    </reaction>
</comment>
<evidence type="ECO:0000256" key="4">
    <source>
        <dbReference type="ARBA" id="ARBA00022963"/>
    </source>
</evidence>
<dbReference type="InterPro" id="IPR006108">
    <property type="entry name" value="3HC_DH_C"/>
</dbReference>
<keyword evidence="3" id="KW-0276">Fatty acid metabolism</keyword>
<keyword evidence="14" id="KW-1185">Reference proteome</keyword>
<evidence type="ECO:0000256" key="1">
    <source>
        <dbReference type="ARBA" id="ARBA00005005"/>
    </source>
</evidence>
<protein>
    <submittedName>
        <fullName evidence="13">3-hydroxyacyl-CoA dehydrogenase NAD-binding domain-containing protein</fullName>
    </submittedName>
</protein>
<proteinExistence type="inferred from homology"/>
<evidence type="ECO:0000313" key="14">
    <source>
        <dbReference type="Proteomes" id="UP001500064"/>
    </source>
</evidence>
<evidence type="ECO:0000256" key="10">
    <source>
        <dbReference type="ARBA" id="ARBA00049556"/>
    </source>
</evidence>
<dbReference type="Pfam" id="PF02737">
    <property type="entry name" value="3HCDH_N"/>
    <property type="match status" value="1"/>
</dbReference>
<dbReference type="Pfam" id="PF00725">
    <property type="entry name" value="3HCDH"/>
    <property type="match status" value="1"/>
</dbReference>
<dbReference type="SUPFAM" id="SSF48179">
    <property type="entry name" value="6-phosphogluconate dehydrogenase C-terminal domain-like"/>
    <property type="match status" value="2"/>
</dbReference>
<keyword evidence="5" id="KW-0560">Oxidoreductase</keyword>
<comment type="caution">
    <text evidence="13">The sequence shown here is derived from an EMBL/GenBank/DDBJ whole genome shotgun (WGS) entry which is preliminary data.</text>
</comment>
<evidence type="ECO:0000259" key="11">
    <source>
        <dbReference type="Pfam" id="PF00725"/>
    </source>
</evidence>
<dbReference type="CDD" id="cd06558">
    <property type="entry name" value="crotonase-like"/>
    <property type="match status" value="1"/>
</dbReference>
<evidence type="ECO:0000313" key="13">
    <source>
        <dbReference type="EMBL" id="GAA1611556.1"/>
    </source>
</evidence>
<dbReference type="PANTHER" id="PTHR43612:SF3">
    <property type="entry name" value="TRIFUNCTIONAL ENZYME SUBUNIT ALPHA, MITOCHONDRIAL"/>
    <property type="match status" value="1"/>
</dbReference>
<dbReference type="Gene3D" id="1.10.1040.50">
    <property type="match status" value="1"/>
</dbReference>
<comment type="pathway">
    <text evidence="1">Lipid metabolism; fatty acid beta-oxidation.</text>
</comment>
<evidence type="ECO:0000256" key="3">
    <source>
        <dbReference type="ARBA" id="ARBA00022832"/>
    </source>
</evidence>
<dbReference type="Gene3D" id="3.40.50.720">
    <property type="entry name" value="NAD(P)-binding Rossmann-like Domain"/>
    <property type="match status" value="1"/>
</dbReference>
<dbReference type="Pfam" id="PF00378">
    <property type="entry name" value="ECH_1"/>
    <property type="match status" value="1"/>
</dbReference>
<keyword evidence="8" id="KW-0456">Lyase</keyword>
<dbReference type="SUPFAM" id="SSF52096">
    <property type="entry name" value="ClpP/crotonase"/>
    <property type="match status" value="1"/>
</dbReference>
<evidence type="ECO:0000256" key="6">
    <source>
        <dbReference type="ARBA" id="ARBA00023027"/>
    </source>
</evidence>
<reference evidence="13 14" key="1">
    <citation type="journal article" date="2019" name="Int. J. Syst. Evol. Microbiol.">
        <title>The Global Catalogue of Microorganisms (GCM) 10K type strain sequencing project: providing services to taxonomists for standard genome sequencing and annotation.</title>
        <authorList>
            <consortium name="The Broad Institute Genomics Platform"/>
            <consortium name="The Broad Institute Genome Sequencing Center for Infectious Disease"/>
            <person name="Wu L."/>
            <person name="Ma J."/>
        </authorList>
    </citation>
    <scope>NUCLEOTIDE SEQUENCE [LARGE SCALE GENOMIC DNA]</scope>
    <source>
        <strain evidence="13 14">JCM 13929</strain>
    </source>
</reference>
<dbReference type="InterPro" id="IPR050136">
    <property type="entry name" value="FA_oxidation_alpha_subunit"/>
</dbReference>
<keyword evidence="9" id="KW-0511">Multifunctional enzyme</keyword>
<dbReference type="InterPro" id="IPR029045">
    <property type="entry name" value="ClpP/crotonase-like_dom_sf"/>
</dbReference>
<sequence>MSNDTNGMDTWRSLLSERNSDEVVTKALVRDVRLPYGAGTMALITLDNGFDHTKPSTFGPHGLFALNGALSEIAQRTDLAAVGVTGKPFVFAVGADLKGAASLATREEALAIGALGHHVFRRLGELAIPSFAFVNGAAMGGGLEIALHCRYRTISAGVPAVALPECFLGLVPGWGGTQLLPRLIGPANAIKLIIENPLSQNRMIKGRDAYALGVADAMFEPADFLEESLRWAARVVKGEVTMERPARDDDWAKAVGDARFLVDMKLRGASPAPYRALDLIALAETATRDEGFAAEDEALADLLMSDELRAGLYSFDLVQRRAKRPAGAPDAALARKVTKVGVVGAGLMASQMALLFARRLEVPVVLTDLDQARLDKGVGYVHAEVDKLLGKGRVSQDQANRLKSLVSGSLTKDAFADADFVIEAVFEDLAVKKQVFAEVEAVVSAGCVLATNTSSLSLTEMGAGLAHPERLVGFHFFNPVAVMPLLEIIRGAATDDATLATAFAVGKALRKSSVLVKDAPAFVVNRLLTCFMGEVVAAVDEGTPLETAEHALDGLGLPMTPFALLQLVGPAVGLHVAETLHEAFPDRFGVSENMAKLVASGKPGVYRPDFTLDPEAVALFAGGSSPSTAEQVRERVLAALAREIRVMLDEGVVAAAQDIDLCMILGAGWPFHLGGITPYLDRAGVAGPRFLAPGVASLPA</sequence>
<dbReference type="InterPro" id="IPR036291">
    <property type="entry name" value="NAD(P)-bd_dom_sf"/>
</dbReference>
<gene>
    <name evidence="13" type="ORF">GCM10009733_004510</name>
</gene>
<keyword evidence="7" id="KW-0443">Lipid metabolism</keyword>
<keyword evidence="4" id="KW-0442">Lipid degradation</keyword>
<dbReference type="Proteomes" id="UP001500064">
    <property type="component" value="Unassembled WGS sequence"/>
</dbReference>
<keyword evidence="6" id="KW-0520">NAD</keyword>
<evidence type="ECO:0000259" key="12">
    <source>
        <dbReference type="Pfam" id="PF02737"/>
    </source>
</evidence>
<dbReference type="InterPro" id="IPR006176">
    <property type="entry name" value="3-OHacyl-CoA_DH_NAD-bd"/>
</dbReference>
<feature type="domain" description="3-hydroxyacyl-CoA dehydrogenase NAD binding" evidence="12">
    <location>
        <begin position="339"/>
        <end position="518"/>
    </location>
</feature>
<name>A0ABN2EML6_9ACTN</name>
<dbReference type="PANTHER" id="PTHR43612">
    <property type="entry name" value="TRIFUNCTIONAL ENZYME SUBUNIT ALPHA"/>
    <property type="match status" value="1"/>
</dbReference>
<evidence type="ECO:0000256" key="5">
    <source>
        <dbReference type="ARBA" id="ARBA00023002"/>
    </source>
</evidence>
<dbReference type="RefSeq" id="WP_346101157.1">
    <property type="nucleotide sequence ID" value="NZ_BAAAMU010000002.1"/>
</dbReference>
<feature type="domain" description="3-hydroxyacyl-CoA dehydrogenase C-terminal" evidence="11">
    <location>
        <begin position="522"/>
        <end position="604"/>
    </location>
</feature>